<reference evidence="2" key="1">
    <citation type="submission" date="2016-10" db="EMBL/GenBank/DDBJ databases">
        <title>Sequence of Gallionella enrichment culture.</title>
        <authorList>
            <person name="Poehlein A."/>
            <person name="Muehling M."/>
            <person name="Daniel R."/>
        </authorList>
    </citation>
    <scope>NUCLEOTIDE SEQUENCE</scope>
</reference>
<dbReference type="Gene3D" id="3.40.630.30">
    <property type="match status" value="1"/>
</dbReference>
<protein>
    <recommendedName>
        <fullName evidence="1">BioF2-like acetyltransferase domain-containing protein</fullName>
    </recommendedName>
</protein>
<dbReference type="InterPro" id="IPR016181">
    <property type="entry name" value="Acyl_CoA_acyltransferase"/>
</dbReference>
<organism evidence="2">
    <name type="scientific">mine drainage metagenome</name>
    <dbReference type="NCBI Taxonomy" id="410659"/>
    <lineage>
        <taxon>unclassified sequences</taxon>
        <taxon>metagenomes</taxon>
        <taxon>ecological metagenomes</taxon>
    </lineage>
</organism>
<evidence type="ECO:0000259" key="1">
    <source>
        <dbReference type="Pfam" id="PF13480"/>
    </source>
</evidence>
<feature type="domain" description="BioF2-like acetyltransferase" evidence="1">
    <location>
        <begin position="209"/>
        <end position="340"/>
    </location>
</feature>
<proteinExistence type="predicted"/>
<accession>A0A1J5PKD5</accession>
<dbReference type="SUPFAM" id="SSF55729">
    <property type="entry name" value="Acyl-CoA N-acyltransferases (Nat)"/>
    <property type="match status" value="1"/>
</dbReference>
<name>A0A1J5PKD5_9ZZZZ</name>
<dbReference type="InterPro" id="IPR038740">
    <property type="entry name" value="BioF2-like_GNAT_dom"/>
</dbReference>
<dbReference type="EMBL" id="MLJW01003640">
    <property type="protein sequence ID" value="OIQ71626.1"/>
    <property type="molecule type" value="Genomic_DNA"/>
</dbReference>
<sequence>MVEIADTAVVRRSSVGDGTGKRAQSAACSPYGIAFTPLVEIPAGEWRALAERAVEPNGHYLPAWELAVNASARGRTGVSALSAWGEAPPAQGGEVRLIGLLPVVSMWRDCKIPLPALVSASPYGTLCTPLLDRDIAAEAARRLMAEGRAKGAHALILRDVSLDDAAMRAFTEVMRQDGLRPRLLRSHFRACLDASHDADDLLRDALGGKKLKELRRQRNRLAEHGAVRFDVARTKDTIAAGIEIFLALEASGWKGKRGTALGQDEGDAGFIRRATRELADTGQCEIVTLHAGNTPVAAAIVLRHQDRAFYFKLGIDERFAKFSPGVQLTLDLTRHLCADVVLSTADSTASAGHPMIDPIWRGRLKIGDVLIPLRRNDPVVSLIHAAMTTHRLVRELARYLVRFIRGR</sequence>
<evidence type="ECO:0000313" key="2">
    <source>
        <dbReference type="EMBL" id="OIQ71626.1"/>
    </source>
</evidence>
<gene>
    <name evidence="2" type="ORF">GALL_467530</name>
</gene>
<comment type="caution">
    <text evidence="2">The sequence shown here is derived from an EMBL/GenBank/DDBJ whole genome shotgun (WGS) entry which is preliminary data.</text>
</comment>
<dbReference type="Pfam" id="PF13480">
    <property type="entry name" value="Acetyltransf_6"/>
    <property type="match status" value="1"/>
</dbReference>
<dbReference type="AlphaFoldDB" id="A0A1J5PKD5"/>